<evidence type="ECO:0000313" key="4">
    <source>
        <dbReference type="Proteomes" id="UP000031876"/>
    </source>
</evidence>
<evidence type="ECO:0000313" key="1">
    <source>
        <dbReference type="EMBL" id="AJG73948.1"/>
    </source>
</evidence>
<geneLocation type="plasmid" evidence="3 5">
    <name>unnamed3</name>
</geneLocation>
<protein>
    <submittedName>
        <fullName evidence="3">Uncharacterized protein</fullName>
    </submittedName>
</protein>
<dbReference type="EMBL" id="CP009334">
    <property type="protein sequence ID" value="AJG73948.1"/>
    <property type="molecule type" value="Genomic_DNA"/>
</dbReference>
<reference evidence="1 4" key="1">
    <citation type="journal article" date="2015" name="Genome Announc.">
        <title>Complete genome sequences for 35 biothreat assay-relevant bacillus species.</title>
        <authorList>
            <person name="Johnson S.L."/>
            <person name="Daligault H.E."/>
            <person name="Davenport K.W."/>
            <person name="Jaissle J."/>
            <person name="Frey K.G."/>
            <person name="Ladner J.T."/>
            <person name="Broomall S.M."/>
            <person name="Bishop-Lilly K.A."/>
            <person name="Bruce D.C."/>
            <person name="Gibbons H.S."/>
            <person name="Coyne S.R."/>
            <person name="Lo C.C."/>
            <person name="Meincke L."/>
            <person name="Munk A.C."/>
            <person name="Koroleva G.I."/>
            <person name="Rosenzweig C.N."/>
            <person name="Palacios G.F."/>
            <person name="Redden C.L."/>
            <person name="Minogue T.D."/>
            <person name="Chain P.S."/>
        </authorList>
    </citation>
    <scope>NUCLEOTIDE SEQUENCE [LARGE SCALE GENOMIC DNA]</scope>
    <source>
        <strain evidence="1 4">HD1011</strain>
        <plasmid evidence="1 4">2</plasmid>
    </source>
</reference>
<organism evidence="3 5">
    <name type="scientific">Bacillus thuringiensis</name>
    <dbReference type="NCBI Taxonomy" id="1428"/>
    <lineage>
        <taxon>Bacteria</taxon>
        <taxon>Bacillati</taxon>
        <taxon>Bacillota</taxon>
        <taxon>Bacilli</taxon>
        <taxon>Bacillales</taxon>
        <taxon>Bacillaceae</taxon>
        <taxon>Bacillus</taxon>
        <taxon>Bacillus cereus group</taxon>
    </lineage>
</organism>
<keyword evidence="3" id="KW-0614">Plasmid</keyword>
<dbReference type="RefSeq" id="WP_000586632.1">
    <property type="nucleotide sequence ID" value="NZ_CP009334.1"/>
</dbReference>
<dbReference type="EMBL" id="CP053979">
    <property type="protein sequence ID" value="QKH22978.1"/>
    <property type="molecule type" value="Genomic_DNA"/>
</dbReference>
<accession>A0A0B5NP82</accession>
<reference evidence="2" key="2">
    <citation type="submission" date="2019-07" db="EMBL/GenBank/DDBJ databases">
        <title>Phylogenomic Reclassification of ATCC Bacillus Strains and Various Taxa within the Genus Bacillus.</title>
        <authorList>
            <person name="Riojas M.A."/>
            <person name="Frank A.M."/>
            <person name="Fenn S.L."/>
            <person name="King S.P."/>
            <person name="Brower S.M."/>
            <person name="Hazbon M.H."/>
        </authorList>
    </citation>
    <scope>NUCLEOTIDE SEQUENCE</scope>
    <source>
        <strain evidence="2">ATCC 35646</strain>
    </source>
</reference>
<dbReference type="Proteomes" id="UP001181533">
    <property type="component" value="Unassembled WGS sequence"/>
</dbReference>
<proteinExistence type="predicted"/>
<dbReference type="AlphaFoldDB" id="A0A0B5NP82"/>
<reference evidence="3 5" key="3">
    <citation type="submission" date="2020-05" db="EMBL/GenBank/DDBJ databases">
        <title>FDA dAtabase for Regulatory Grade micrObial Sequences (FDA-ARGOS): Supporting development and validation of Infectious Disease Dx tests.</title>
        <authorList>
            <person name="Nelson B."/>
            <person name="Plummer A."/>
            <person name="Tallon L."/>
            <person name="Sadzewicz L."/>
            <person name="Zhao X."/>
            <person name="Vavikolanu K."/>
            <person name="Mehta A."/>
            <person name="Aluvathingal J."/>
            <person name="Nadendla S."/>
            <person name="Myers T."/>
            <person name="Yan Y."/>
            <person name="Sichtig H."/>
        </authorList>
    </citation>
    <scope>NUCLEOTIDE SEQUENCE [LARGE SCALE GENOMIC DNA]</scope>
    <source>
        <strain evidence="3 5">FDAARGOS_795</strain>
        <plasmid evidence="3 5">unnamed3</plasmid>
    </source>
</reference>
<dbReference type="Proteomes" id="UP000031876">
    <property type="component" value="Plasmid 2"/>
</dbReference>
<sequence length="114" mass="13346">MIIQLDLAIQGYSWEKEFVEIGTMQYIKQDGQTTLFLVKEDADAGKLSNIVGFQELENGEILVVFTVFDFHTEDERYYIYDSRQSLRTGRYLLRRVEEGLTNFGKIIDKYMIGE</sequence>
<evidence type="ECO:0000313" key="2">
    <source>
        <dbReference type="EMBL" id="MDR4174684.1"/>
    </source>
</evidence>
<geneLocation type="plasmid" evidence="1 4">
    <name>2</name>
</geneLocation>
<name>A0A0B5NP82_BACTU</name>
<gene>
    <name evidence="1" type="ORF">BF38_6011</name>
    <name evidence="2" type="ORF">FO599_00880</name>
    <name evidence="3" type="ORF">FOC89_03085</name>
</gene>
<dbReference type="KEGG" id="btw:BF38_6011"/>
<evidence type="ECO:0000313" key="3">
    <source>
        <dbReference type="EMBL" id="QKH22978.1"/>
    </source>
</evidence>
<evidence type="ECO:0000313" key="5">
    <source>
        <dbReference type="Proteomes" id="UP000501107"/>
    </source>
</evidence>
<dbReference type="Proteomes" id="UP000501107">
    <property type="component" value="Plasmid unnamed3"/>
</dbReference>
<dbReference type="EMBL" id="VKQN01000001">
    <property type="protein sequence ID" value="MDR4174684.1"/>
    <property type="molecule type" value="Genomic_DNA"/>
</dbReference>